<dbReference type="CDD" id="cd01168">
    <property type="entry name" value="adenosine_kinase"/>
    <property type="match status" value="1"/>
</dbReference>
<evidence type="ECO:0000259" key="4">
    <source>
        <dbReference type="Pfam" id="PF00294"/>
    </source>
</evidence>
<comment type="caution">
    <text evidence="5">The sequence shown here is derived from an EMBL/GenBank/DDBJ whole genome shotgun (WGS) entry which is preliminary data.</text>
</comment>
<evidence type="ECO:0000256" key="3">
    <source>
        <dbReference type="ARBA" id="ARBA00022777"/>
    </source>
</evidence>
<dbReference type="OrthoDB" id="9813569at2"/>
<evidence type="ECO:0000256" key="1">
    <source>
        <dbReference type="ARBA" id="ARBA00010688"/>
    </source>
</evidence>
<dbReference type="AlphaFoldDB" id="A0A2W7NCL2"/>
<dbReference type="GO" id="GO:0016301">
    <property type="term" value="F:kinase activity"/>
    <property type="evidence" value="ECO:0007669"/>
    <property type="project" value="UniProtKB-KW"/>
</dbReference>
<proteinExistence type="inferred from homology"/>
<dbReference type="SUPFAM" id="SSF53613">
    <property type="entry name" value="Ribokinase-like"/>
    <property type="match status" value="1"/>
</dbReference>
<dbReference type="InterPro" id="IPR052700">
    <property type="entry name" value="Carb_kinase_PfkB-like"/>
</dbReference>
<dbReference type="Gene3D" id="3.40.1190.20">
    <property type="match status" value="1"/>
</dbReference>
<keyword evidence="6" id="KW-1185">Reference proteome</keyword>
<dbReference type="PROSITE" id="PS00584">
    <property type="entry name" value="PFKB_KINASES_2"/>
    <property type="match status" value="1"/>
</dbReference>
<dbReference type="InterPro" id="IPR011611">
    <property type="entry name" value="PfkB_dom"/>
</dbReference>
<feature type="domain" description="Carbohydrate kinase PfkB" evidence="4">
    <location>
        <begin position="54"/>
        <end position="307"/>
    </location>
</feature>
<dbReference type="InterPro" id="IPR029056">
    <property type="entry name" value="Ribokinase-like"/>
</dbReference>
<organism evidence="5 6">
    <name type="scientific">Breznakibacter xylanolyticus</name>
    <dbReference type="NCBI Taxonomy" id="990"/>
    <lineage>
        <taxon>Bacteria</taxon>
        <taxon>Pseudomonadati</taxon>
        <taxon>Bacteroidota</taxon>
        <taxon>Bacteroidia</taxon>
        <taxon>Marinilabiliales</taxon>
        <taxon>Marinilabiliaceae</taxon>
        <taxon>Breznakibacter</taxon>
    </lineage>
</organism>
<accession>A0A2W7NCL2</accession>
<dbReference type="InterPro" id="IPR002173">
    <property type="entry name" value="Carboh/pur_kinase_PfkB_CS"/>
</dbReference>
<gene>
    <name evidence="5" type="ORF">LX69_02081</name>
</gene>
<keyword evidence="2" id="KW-0808">Transferase</keyword>
<dbReference type="EMBL" id="QKZK01000015">
    <property type="protein sequence ID" value="PZX15887.1"/>
    <property type="molecule type" value="Genomic_DNA"/>
</dbReference>
<dbReference type="PANTHER" id="PTHR43320">
    <property type="entry name" value="SUGAR KINASE"/>
    <property type="match status" value="1"/>
</dbReference>
<dbReference type="Proteomes" id="UP000249239">
    <property type="component" value="Unassembled WGS sequence"/>
</dbReference>
<reference evidence="5 6" key="1">
    <citation type="submission" date="2018-06" db="EMBL/GenBank/DDBJ databases">
        <title>Genomic Encyclopedia of Archaeal and Bacterial Type Strains, Phase II (KMG-II): from individual species to whole genera.</title>
        <authorList>
            <person name="Goeker M."/>
        </authorList>
    </citation>
    <scope>NUCLEOTIDE SEQUENCE [LARGE SCALE GENOMIC DNA]</scope>
    <source>
        <strain evidence="5 6">DSM 6779</strain>
    </source>
</reference>
<dbReference type="Pfam" id="PF00294">
    <property type="entry name" value="PfkB"/>
    <property type="match status" value="1"/>
</dbReference>
<comment type="similarity">
    <text evidence="1">Belongs to the carbohydrate kinase PfkB family.</text>
</comment>
<evidence type="ECO:0000256" key="2">
    <source>
        <dbReference type="ARBA" id="ARBA00022679"/>
    </source>
</evidence>
<keyword evidence="3 5" id="KW-0418">Kinase</keyword>
<dbReference type="PANTHER" id="PTHR43320:SF3">
    <property type="entry name" value="CARBOHYDRATE KINASE PFKB DOMAIN-CONTAINING PROTEIN"/>
    <property type="match status" value="1"/>
</dbReference>
<protein>
    <submittedName>
        <fullName evidence="5">Sugar/nucleoside kinase (Ribokinase family)</fullName>
    </submittedName>
</protein>
<sequence length="326" mass="35334">MSKVLGMGNALVDILTRIESDELLTQLNLPKGSMQLVDSNIANDVLTRTNHYQRHQASGGSAANTIHGLASLGVETGFLGKVGKDELGEFFKSDMQQHQISTRLLESDTPSGKAIALISPDSERTFATHLGAAVELCEDDLFDELFHGYKYFYIEGYLVQNKPLIRKAIELAKKHGLVVSLDLASYNVVEANLDFLKEIIASHVDIVFANEEEAHAFTGKTGEDALHEIASLCDIAVVKQGKNGSLIKRFGEVIRVGIIPAQSTDTTGAGDLYAAGFLFGLIQNLHLDKCGQIGALLSGNVIEVVGPKMDQDRWGNIKKSIEAIVN</sequence>
<evidence type="ECO:0000313" key="6">
    <source>
        <dbReference type="Proteomes" id="UP000249239"/>
    </source>
</evidence>
<name>A0A2W7NCL2_9BACT</name>
<evidence type="ECO:0000313" key="5">
    <source>
        <dbReference type="EMBL" id="PZX15887.1"/>
    </source>
</evidence>
<dbReference type="Gene3D" id="3.30.1110.10">
    <property type="match status" value="1"/>
</dbReference>
<dbReference type="RefSeq" id="WP_111445931.1">
    <property type="nucleotide sequence ID" value="NZ_QKZK01000015.1"/>
</dbReference>